<dbReference type="InterPro" id="IPR005835">
    <property type="entry name" value="NTP_transferase_dom"/>
</dbReference>
<feature type="domain" description="MannoseP isomerase/GMP-like beta-helix" evidence="2">
    <location>
        <begin position="292"/>
        <end position="347"/>
    </location>
</feature>
<dbReference type="SUPFAM" id="SSF53448">
    <property type="entry name" value="Nucleotide-diphospho-sugar transferases"/>
    <property type="match status" value="1"/>
</dbReference>
<dbReference type="Gene3D" id="3.90.550.10">
    <property type="entry name" value="Spore Coat Polysaccharide Biosynthesis Protein SpsA, Chain A"/>
    <property type="match status" value="1"/>
</dbReference>
<gene>
    <name evidence="3" type="ORF">COT71_01440</name>
</gene>
<organism evidence="3 4">
    <name type="scientific">Candidatus Andersenbacteria bacterium CG10_big_fil_rev_8_21_14_0_10_54_11</name>
    <dbReference type="NCBI Taxonomy" id="1974485"/>
    <lineage>
        <taxon>Bacteria</taxon>
        <taxon>Candidatus Anderseniibacteriota</taxon>
    </lineage>
</organism>
<feature type="domain" description="Nucleotidyl transferase" evidence="1">
    <location>
        <begin position="5"/>
        <end position="280"/>
    </location>
</feature>
<dbReference type="PANTHER" id="PTHR46390">
    <property type="entry name" value="MANNOSE-1-PHOSPHATE GUANYLYLTRANSFERASE"/>
    <property type="match status" value="1"/>
</dbReference>
<evidence type="ECO:0000259" key="1">
    <source>
        <dbReference type="Pfam" id="PF00483"/>
    </source>
</evidence>
<protein>
    <submittedName>
        <fullName evidence="3">Uncharacterized protein</fullName>
    </submittedName>
</protein>
<name>A0A2M6WZT0_9BACT</name>
<dbReference type="GO" id="GO:0009298">
    <property type="term" value="P:GDP-mannose biosynthetic process"/>
    <property type="evidence" value="ECO:0007669"/>
    <property type="project" value="TreeGrafter"/>
</dbReference>
<dbReference type="InterPro" id="IPR054566">
    <property type="entry name" value="ManC/GMP-like_b-helix"/>
</dbReference>
<dbReference type="EMBL" id="PEZP01000016">
    <property type="protein sequence ID" value="PIT98313.1"/>
    <property type="molecule type" value="Genomic_DNA"/>
</dbReference>
<dbReference type="InterPro" id="IPR029044">
    <property type="entry name" value="Nucleotide-diphossugar_trans"/>
</dbReference>
<dbReference type="AlphaFoldDB" id="A0A2M6WZT0"/>
<reference evidence="4" key="1">
    <citation type="submission" date="2017-09" db="EMBL/GenBank/DDBJ databases">
        <title>Depth-based differentiation of microbial function through sediment-hosted aquifers and enrichment of novel symbionts in the deep terrestrial subsurface.</title>
        <authorList>
            <person name="Probst A.J."/>
            <person name="Ladd B."/>
            <person name="Jarett J.K."/>
            <person name="Geller-Mcgrath D.E."/>
            <person name="Sieber C.M.K."/>
            <person name="Emerson J.B."/>
            <person name="Anantharaman K."/>
            <person name="Thomas B.C."/>
            <person name="Malmstrom R."/>
            <person name="Stieglmeier M."/>
            <person name="Klingl A."/>
            <person name="Woyke T."/>
            <person name="Ryan C.M."/>
            <person name="Banfield J.F."/>
        </authorList>
    </citation>
    <scope>NUCLEOTIDE SEQUENCE [LARGE SCALE GENOMIC DNA]</scope>
</reference>
<dbReference type="InterPro" id="IPR051161">
    <property type="entry name" value="Mannose-6P_isomerase_type2"/>
</dbReference>
<evidence type="ECO:0000313" key="3">
    <source>
        <dbReference type="EMBL" id="PIT98313.1"/>
    </source>
</evidence>
<evidence type="ECO:0000313" key="4">
    <source>
        <dbReference type="Proteomes" id="UP000230731"/>
    </source>
</evidence>
<sequence>MMNIVLMAGGGGTRLWPLSRQATPKQFIDFGRNRTLIADAYQRACRLTSPERVYVAANQSHQAHIKRLLPDISSDRVWYEPEKRDTTAAFATVSIRLQAQGEGSTPVIFMWADHVFTKEDAFVSELRRIEQLLSQYPDHLVIMGHVPLAADTTLGYIEAGEKLPDETGIFRVTAFREKPAAGLAERFVLSGHHFWNLGYFSLRPEYLLSELLRLNPALAEPVAAFTAAVRSRDEAAANRAYHSFPQQALEYTVIEKTPRILVVTGDWGWSDVGNWAAVKKIFGAAGDHAPAGHHLHIESRNNYVYNATGTTVTMLGIEDTIVVVTEDAILITNSQHAARVKEVVQRLAAEKYTDIL</sequence>
<dbReference type="Proteomes" id="UP000230731">
    <property type="component" value="Unassembled WGS sequence"/>
</dbReference>
<dbReference type="PANTHER" id="PTHR46390:SF1">
    <property type="entry name" value="MANNOSE-1-PHOSPHATE GUANYLYLTRANSFERASE"/>
    <property type="match status" value="1"/>
</dbReference>
<dbReference type="SUPFAM" id="SSF159283">
    <property type="entry name" value="Guanosine diphospho-D-mannose pyrophosphorylase/mannose-6-phosphate isomerase linker domain"/>
    <property type="match status" value="1"/>
</dbReference>
<proteinExistence type="predicted"/>
<accession>A0A2M6WZT0</accession>
<dbReference type="Pfam" id="PF22640">
    <property type="entry name" value="ManC_GMP_beta-helix"/>
    <property type="match status" value="1"/>
</dbReference>
<comment type="caution">
    <text evidence="3">The sequence shown here is derived from an EMBL/GenBank/DDBJ whole genome shotgun (WGS) entry which is preliminary data.</text>
</comment>
<evidence type="ECO:0000259" key="2">
    <source>
        <dbReference type="Pfam" id="PF22640"/>
    </source>
</evidence>
<dbReference type="GO" id="GO:0004475">
    <property type="term" value="F:mannose-1-phosphate guanylyltransferase (GTP) activity"/>
    <property type="evidence" value="ECO:0007669"/>
    <property type="project" value="TreeGrafter"/>
</dbReference>
<dbReference type="Pfam" id="PF00483">
    <property type="entry name" value="NTP_transferase"/>
    <property type="match status" value="1"/>
</dbReference>